<sequence>MDDHSDEHQQHDQKRSHERDFRRHRTPIGPPPLPPVTAPQWPDNPLPRTEGRVTLIDGLLAAAVLAGLTLNAALGW</sequence>
<proteinExistence type="predicted"/>
<feature type="compositionally biased region" description="Pro residues" evidence="1">
    <location>
        <begin position="28"/>
        <end position="45"/>
    </location>
</feature>
<feature type="compositionally biased region" description="Basic and acidic residues" evidence="1">
    <location>
        <begin position="1"/>
        <end position="21"/>
    </location>
</feature>
<name>A0ABW5FL83_9PSEU</name>
<keyword evidence="4" id="KW-1185">Reference proteome</keyword>
<evidence type="ECO:0000313" key="4">
    <source>
        <dbReference type="Proteomes" id="UP001597417"/>
    </source>
</evidence>
<keyword evidence="2" id="KW-0472">Membrane</keyword>
<reference evidence="4" key="1">
    <citation type="journal article" date="2019" name="Int. J. Syst. Evol. Microbiol.">
        <title>The Global Catalogue of Microorganisms (GCM) 10K type strain sequencing project: providing services to taxonomists for standard genome sequencing and annotation.</title>
        <authorList>
            <consortium name="The Broad Institute Genomics Platform"/>
            <consortium name="The Broad Institute Genome Sequencing Center for Infectious Disease"/>
            <person name="Wu L."/>
            <person name="Ma J."/>
        </authorList>
    </citation>
    <scope>NUCLEOTIDE SEQUENCE [LARGE SCALE GENOMIC DNA]</scope>
    <source>
        <strain evidence="4">CGMCC 4.7645</strain>
    </source>
</reference>
<evidence type="ECO:0000313" key="3">
    <source>
        <dbReference type="EMBL" id="MFD2415370.1"/>
    </source>
</evidence>
<feature type="region of interest" description="Disordered" evidence="1">
    <location>
        <begin position="1"/>
        <end position="46"/>
    </location>
</feature>
<dbReference type="RefSeq" id="WP_378262805.1">
    <property type="nucleotide sequence ID" value="NZ_JBHUKR010000004.1"/>
</dbReference>
<dbReference type="EMBL" id="JBHUKR010000004">
    <property type="protein sequence ID" value="MFD2415370.1"/>
    <property type="molecule type" value="Genomic_DNA"/>
</dbReference>
<accession>A0ABW5FL83</accession>
<feature type="transmembrane region" description="Helical" evidence="2">
    <location>
        <begin position="53"/>
        <end position="74"/>
    </location>
</feature>
<evidence type="ECO:0008006" key="5">
    <source>
        <dbReference type="Google" id="ProtNLM"/>
    </source>
</evidence>
<organism evidence="3 4">
    <name type="scientific">Amycolatopsis pigmentata</name>
    <dbReference type="NCBI Taxonomy" id="450801"/>
    <lineage>
        <taxon>Bacteria</taxon>
        <taxon>Bacillati</taxon>
        <taxon>Actinomycetota</taxon>
        <taxon>Actinomycetes</taxon>
        <taxon>Pseudonocardiales</taxon>
        <taxon>Pseudonocardiaceae</taxon>
        <taxon>Amycolatopsis</taxon>
    </lineage>
</organism>
<keyword evidence="2" id="KW-0812">Transmembrane</keyword>
<comment type="caution">
    <text evidence="3">The sequence shown here is derived from an EMBL/GenBank/DDBJ whole genome shotgun (WGS) entry which is preliminary data.</text>
</comment>
<evidence type="ECO:0000256" key="1">
    <source>
        <dbReference type="SAM" id="MobiDB-lite"/>
    </source>
</evidence>
<dbReference type="Proteomes" id="UP001597417">
    <property type="component" value="Unassembled WGS sequence"/>
</dbReference>
<evidence type="ECO:0000256" key="2">
    <source>
        <dbReference type="SAM" id="Phobius"/>
    </source>
</evidence>
<keyword evidence="2" id="KW-1133">Transmembrane helix</keyword>
<gene>
    <name evidence="3" type="ORF">ACFSXZ_03410</name>
</gene>
<protein>
    <recommendedName>
        <fullName evidence="5">RDD family protein</fullName>
    </recommendedName>
</protein>